<dbReference type="SUPFAM" id="SSF101498">
    <property type="entry name" value="Anti-sigma factor FlgM"/>
    <property type="match status" value="1"/>
</dbReference>
<comment type="caution">
    <text evidence="1">The sequence shown here is derived from an EMBL/GenBank/DDBJ whole genome shotgun (WGS) entry which is preliminary data.</text>
</comment>
<evidence type="ECO:0000313" key="1">
    <source>
        <dbReference type="EMBL" id="RZV38012.1"/>
    </source>
</evidence>
<name>A0A520XA41_9DELT</name>
<protein>
    <recommendedName>
        <fullName evidence="3">Anti-sigma-28 factor FlgM C-terminal domain-containing protein</fullName>
    </recommendedName>
</protein>
<dbReference type="Proteomes" id="UP000322454">
    <property type="component" value="Unassembled WGS sequence"/>
</dbReference>
<gene>
    <name evidence="1" type="ORF">EVJ48_07790</name>
</gene>
<proteinExistence type="predicted"/>
<feature type="non-terminal residue" evidence="1">
    <location>
        <position position="78"/>
    </location>
</feature>
<dbReference type="AlphaFoldDB" id="A0A520XA41"/>
<sequence length="78" mass="8209">MAIEISNVTPVVGEIIQNGNVQKKKDVSSSDRVQSSSDKVSISGDATFISNLRGQIDSSETSSPSKINDIIQKIASGT</sequence>
<dbReference type="EMBL" id="SHMQ01000025">
    <property type="protein sequence ID" value="RZV38012.1"/>
    <property type="molecule type" value="Genomic_DNA"/>
</dbReference>
<organism evidence="1 2">
    <name type="scientific">Candidatus Acidulodesulfobacterium acidiphilum</name>
    <dbReference type="NCBI Taxonomy" id="2597224"/>
    <lineage>
        <taxon>Bacteria</taxon>
        <taxon>Deltaproteobacteria</taxon>
        <taxon>Candidatus Acidulodesulfobacterales</taxon>
        <taxon>Candidatus Acidulodesulfobacterium</taxon>
    </lineage>
</organism>
<reference evidence="1 2" key="1">
    <citation type="submission" date="2019-01" db="EMBL/GenBank/DDBJ databases">
        <title>Insights into ecological role of a new deltaproteobacterial order Candidatus Sinidesulfobacterales (Sva0485) by metagenomics and metatranscriptomics.</title>
        <authorList>
            <person name="Tan S."/>
            <person name="Liu J."/>
            <person name="Fang Y."/>
            <person name="Hedlund B."/>
            <person name="Lian Z.-H."/>
            <person name="Huang L.-Y."/>
            <person name="Li J.-T."/>
            <person name="Huang L.-N."/>
            <person name="Li W.-J."/>
            <person name="Jiang H.-C."/>
            <person name="Dong H.-L."/>
            <person name="Shu W.-S."/>
        </authorList>
    </citation>
    <scope>NUCLEOTIDE SEQUENCE [LARGE SCALE GENOMIC DNA]</scope>
    <source>
        <strain evidence="1">AP4</strain>
    </source>
</reference>
<dbReference type="InterPro" id="IPR035890">
    <property type="entry name" value="Anti-sigma-28_factor_FlgM_sf"/>
</dbReference>
<evidence type="ECO:0000313" key="2">
    <source>
        <dbReference type="Proteomes" id="UP000322454"/>
    </source>
</evidence>
<evidence type="ECO:0008006" key="3">
    <source>
        <dbReference type="Google" id="ProtNLM"/>
    </source>
</evidence>
<accession>A0A520XA41</accession>